<accession>A0AA40K0K8</accession>
<reference evidence="2" key="1">
    <citation type="submission" date="2023-06" db="EMBL/GenBank/DDBJ databases">
        <title>Genome-scale phylogeny and comparative genomics of the fungal order Sordariales.</title>
        <authorList>
            <consortium name="Lawrence Berkeley National Laboratory"/>
            <person name="Hensen N."/>
            <person name="Bonometti L."/>
            <person name="Westerberg I."/>
            <person name="Brannstrom I.O."/>
            <person name="Guillou S."/>
            <person name="Cros-Aarteil S."/>
            <person name="Calhoun S."/>
            <person name="Haridas S."/>
            <person name="Kuo A."/>
            <person name="Mondo S."/>
            <person name="Pangilinan J."/>
            <person name="Riley R."/>
            <person name="LaButti K."/>
            <person name="Andreopoulos B."/>
            <person name="Lipzen A."/>
            <person name="Chen C."/>
            <person name="Yanf M."/>
            <person name="Daum C."/>
            <person name="Ng V."/>
            <person name="Clum A."/>
            <person name="Steindorff A."/>
            <person name="Ohm R."/>
            <person name="Martin F."/>
            <person name="Silar P."/>
            <person name="Natvig D."/>
            <person name="Lalanne C."/>
            <person name="Gautier V."/>
            <person name="Ament-velasquez S.L."/>
            <person name="Kruys A."/>
            <person name="Hutchinson M.I."/>
            <person name="Powell A.J."/>
            <person name="Barry K."/>
            <person name="Miller A.N."/>
            <person name="Grigoriev I.V."/>
            <person name="Debuchy R."/>
            <person name="Gladieux P."/>
            <person name="Thoren M.H."/>
            <person name="Johannesson H."/>
        </authorList>
    </citation>
    <scope>NUCLEOTIDE SEQUENCE</scope>
    <source>
        <strain evidence="2">SMH3187-1</strain>
    </source>
</reference>
<keyword evidence="3" id="KW-1185">Reference proteome</keyword>
<dbReference type="EMBL" id="JAUKUD010000006">
    <property type="protein sequence ID" value="KAK0741540.1"/>
    <property type="molecule type" value="Genomic_DNA"/>
</dbReference>
<proteinExistence type="predicted"/>
<evidence type="ECO:0000256" key="1">
    <source>
        <dbReference type="SAM" id="MobiDB-lite"/>
    </source>
</evidence>
<evidence type="ECO:0000313" key="3">
    <source>
        <dbReference type="Proteomes" id="UP001172155"/>
    </source>
</evidence>
<gene>
    <name evidence="2" type="ORF">B0T18DRAFT_232739</name>
</gene>
<dbReference type="AlphaFoldDB" id="A0AA40K0K8"/>
<comment type="caution">
    <text evidence="2">The sequence shown here is derived from an EMBL/GenBank/DDBJ whole genome shotgun (WGS) entry which is preliminary data.</text>
</comment>
<dbReference type="Proteomes" id="UP001172155">
    <property type="component" value="Unassembled WGS sequence"/>
</dbReference>
<organism evidence="2 3">
    <name type="scientific">Schizothecium vesticola</name>
    <dbReference type="NCBI Taxonomy" id="314040"/>
    <lineage>
        <taxon>Eukaryota</taxon>
        <taxon>Fungi</taxon>
        <taxon>Dikarya</taxon>
        <taxon>Ascomycota</taxon>
        <taxon>Pezizomycotina</taxon>
        <taxon>Sordariomycetes</taxon>
        <taxon>Sordariomycetidae</taxon>
        <taxon>Sordariales</taxon>
        <taxon>Schizotheciaceae</taxon>
        <taxon>Schizothecium</taxon>
    </lineage>
</organism>
<evidence type="ECO:0000313" key="2">
    <source>
        <dbReference type="EMBL" id="KAK0741540.1"/>
    </source>
</evidence>
<name>A0AA40K0K8_9PEZI</name>
<feature type="compositionally biased region" description="Basic and acidic residues" evidence="1">
    <location>
        <begin position="120"/>
        <end position="133"/>
    </location>
</feature>
<feature type="region of interest" description="Disordered" evidence="1">
    <location>
        <begin position="112"/>
        <end position="133"/>
    </location>
</feature>
<sequence length="133" mass="14815">MDCLLDMIVTTEFDARTRRRRLFSLSAQVACLFRRHPRVPDCGLALNDQFTRPSSLGTRCDSSCKQASSLPSSSRAQQDIPKHFSIIGYPYSNSTRARDNQAVRFPSKVLVAGPSLGPTRTERGERRVLADGN</sequence>
<protein>
    <submittedName>
        <fullName evidence="2">Uncharacterized protein</fullName>
    </submittedName>
</protein>